<dbReference type="SMART" id="SM00388">
    <property type="entry name" value="HisKA"/>
    <property type="match status" value="1"/>
</dbReference>
<feature type="coiled-coil region" evidence="7">
    <location>
        <begin position="141"/>
        <end position="168"/>
    </location>
</feature>
<reference evidence="10 11" key="1">
    <citation type="submission" date="2024-09" db="EMBL/GenBank/DDBJ databases">
        <authorList>
            <person name="Sun Q."/>
            <person name="Mori K."/>
        </authorList>
    </citation>
    <scope>NUCLEOTIDE SEQUENCE [LARGE SCALE GENOMIC DNA]</scope>
    <source>
        <strain evidence="10 11">CECT 7682</strain>
    </source>
</reference>
<keyword evidence="4" id="KW-0808">Transferase</keyword>
<dbReference type="PROSITE" id="PS50109">
    <property type="entry name" value="HIS_KIN"/>
    <property type="match status" value="1"/>
</dbReference>
<comment type="caution">
    <text evidence="10">The sequence shown here is derived from an EMBL/GenBank/DDBJ whole genome shotgun (WGS) entry which is preliminary data.</text>
</comment>
<protein>
    <recommendedName>
        <fullName evidence="2">histidine kinase</fullName>
        <ecNumber evidence="2">2.7.13.3</ecNumber>
    </recommendedName>
</protein>
<keyword evidence="11" id="KW-1185">Reference proteome</keyword>
<name>A0ABV5J3D4_9BACT</name>
<dbReference type="SMART" id="SM00448">
    <property type="entry name" value="REC"/>
    <property type="match status" value="1"/>
</dbReference>
<dbReference type="SMART" id="SM00387">
    <property type="entry name" value="HATPase_c"/>
    <property type="match status" value="1"/>
</dbReference>
<dbReference type="SUPFAM" id="SSF52172">
    <property type="entry name" value="CheY-like"/>
    <property type="match status" value="1"/>
</dbReference>
<evidence type="ECO:0000313" key="11">
    <source>
        <dbReference type="Proteomes" id="UP001589654"/>
    </source>
</evidence>
<dbReference type="SUPFAM" id="SSF47384">
    <property type="entry name" value="Homodimeric domain of signal transducing histidine kinase"/>
    <property type="match status" value="1"/>
</dbReference>
<dbReference type="Gene3D" id="3.40.50.2300">
    <property type="match status" value="1"/>
</dbReference>
<evidence type="ECO:0000256" key="6">
    <source>
        <dbReference type="PROSITE-ProRule" id="PRU00169"/>
    </source>
</evidence>
<organism evidence="10 11">
    <name type="scientific">Echinicola jeungdonensis</name>
    <dbReference type="NCBI Taxonomy" id="709343"/>
    <lineage>
        <taxon>Bacteria</taxon>
        <taxon>Pseudomonadati</taxon>
        <taxon>Bacteroidota</taxon>
        <taxon>Cytophagia</taxon>
        <taxon>Cytophagales</taxon>
        <taxon>Cyclobacteriaceae</taxon>
        <taxon>Echinicola</taxon>
    </lineage>
</organism>
<dbReference type="PRINTS" id="PR00344">
    <property type="entry name" value="BCTRLSENSOR"/>
</dbReference>
<dbReference type="Pfam" id="PF00512">
    <property type="entry name" value="HisKA"/>
    <property type="match status" value="1"/>
</dbReference>
<feature type="domain" description="Response regulatory" evidence="9">
    <location>
        <begin position="428"/>
        <end position="543"/>
    </location>
</feature>
<dbReference type="RefSeq" id="WP_379945357.1">
    <property type="nucleotide sequence ID" value="NZ_JBHMEW010000034.1"/>
</dbReference>
<evidence type="ECO:0000313" key="10">
    <source>
        <dbReference type="EMBL" id="MFB9210982.1"/>
    </source>
</evidence>
<dbReference type="PANTHER" id="PTHR43047">
    <property type="entry name" value="TWO-COMPONENT HISTIDINE PROTEIN KINASE"/>
    <property type="match status" value="1"/>
</dbReference>
<dbReference type="EC" id="2.7.13.3" evidence="2"/>
<keyword evidence="7" id="KW-0175">Coiled coil</keyword>
<evidence type="ECO:0000256" key="1">
    <source>
        <dbReference type="ARBA" id="ARBA00000085"/>
    </source>
</evidence>
<dbReference type="InterPro" id="IPR004358">
    <property type="entry name" value="Sig_transdc_His_kin-like_C"/>
</dbReference>
<dbReference type="InterPro" id="IPR036890">
    <property type="entry name" value="HATPase_C_sf"/>
</dbReference>
<sequence length="544" mass="61844">MEKRVSYDYPFKTTNDPAYECLINLSQDLLKATHCILNLCMEDLKIYCSGNLSPDLHHINQSIIEKTIEENRPIINLDPAQVLISTKIVQFPPFVSFPIINEKSLLIGNLFLADPQLSDPTKLNEIYFPQLKLICHQISVINQQKEKIRELETHLELNEKMKANLKRKVNSNKKIFKKKSRLLAHVSHEIRTPMQGIIGLTEKLRNSPLNQEQKEILDNLSISESTLMNLVNEVLDFSKINDSGFNLQFKPGYIQDIIEEVKILYTPMANDKGNTIITESPILPPLEIDVLRLKQVMSNMVNNALKFTTNGSVTIRAQKSETVDGQDWYRFEIEDTGVGISNDFKEIIYKEYSQSGNFDTNGGTGLGLAISKMIIDKFGGKYGFVSPVDPNNEDQPGSLFWFSLPLKTSTETPNQTKKEIIHQFQGKKVLFIDDDQFVQMVCKNMLEQEGLFPRVVSSGQEAMELMEKESFDLILSDLNLPGMNGLEIAQIIKSEYNYQGPLACISAYQDEDSIQKAKMAGFNHFISKPFNQRTLKKLLSKISD</sequence>
<dbReference type="SUPFAM" id="SSF55874">
    <property type="entry name" value="ATPase domain of HSP90 chaperone/DNA topoisomerase II/histidine kinase"/>
    <property type="match status" value="1"/>
</dbReference>
<dbReference type="Gene3D" id="1.10.287.130">
    <property type="match status" value="1"/>
</dbReference>
<proteinExistence type="predicted"/>
<dbReference type="Pfam" id="PF00072">
    <property type="entry name" value="Response_reg"/>
    <property type="match status" value="1"/>
</dbReference>
<evidence type="ECO:0000256" key="4">
    <source>
        <dbReference type="ARBA" id="ARBA00022679"/>
    </source>
</evidence>
<dbReference type="InterPro" id="IPR001789">
    <property type="entry name" value="Sig_transdc_resp-reg_receiver"/>
</dbReference>
<accession>A0ABV5J3D4</accession>
<feature type="modified residue" description="4-aspartylphosphate" evidence="6">
    <location>
        <position position="477"/>
    </location>
</feature>
<dbReference type="PROSITE" id="PS50110">
    <property type="entry name" value="RESPONSE_REGULATORY"/>
    <property type="match status" value="1"/>
</dbReference>
<dbReference type="Proteomes" id="UP001589654">
    <property type="component" value="Unassembled WGS sequence"/>
</dbReference>
<dbReference type="Gene3D" id="3.30.565.10">
    <property type="entry name" value="Histidine kinase-like ATPase, C-terminal domain"/>
    <property type="match status" value="1"/>
</dbReference>
<feature type="domain" description="Histidine kinase" evidence="8">
    <location>
        <begin position="185"/>
        <end position="408"/>
    </location>
</feature>
<dbReference type="InterPro" id="IPR003594">
    <property type="entry name" value="HATPase_dom"/>
</dbReference>
<evidence type="ECO:0000259" key="8">
    <source>
        <dbReference type="PROSITE" id="PS50109"/>
    </source>
</evidence>
<dbReference type="EMBL" id="JBHMEW010000034">
    <property type="protein sequence ID" value="MFB9210982.1"/>
    <property type="molecule type" value="Genomic_DNA"/>
</dbReference>
<comment type="catalytic activity">
    <reaction evidence="1">
        <text>ATP + protein L-histidine = ADP + protein N-phospho-L-histidine.</text>
        <dbReference type="EC" id="2.7.13.3"/>
    </reaction>
</comment>
<evidence type="ECO:0000256" key="3">
    <source>
        <dbReference type="ARBA" id="ARBA00022553"/>
    </source>
</evidence>
<dbReference type="InterPro" id="IPR003661">
    <property type="entry name" value="HisK_dim/P_dom"/>
</dbReference>
<evidence type="ECO:0000256" key="5">
    <source>
        <dbReference type="ARBA" id="ARBA00022777"/>
    </source>
</evidence>
<dbReference type="InterPro" id="IPR005467">
    <property type="entry name" value="His_kinase_dom"/>
</dbReference>
<evidence type="ECO:0000256" key="2">
    <source>
        <dbReference type="ARBA" id="ARBA00012438"/>
    </source>
</evidence>
<dbReference type="CDD" id="cd00082">
    <property type="entry name" value="HisKA"/>
    <property type="match status" value="1"/>
</dbReference>
<dbReference type="InterPro" id="IPR011006">
    <property type="entry name" value="CheY-like_superfamily"/>
</dbReference>
<dbReference type="CDD" id="cd17546">
    <property type="entry name" value="REC_hyHK_CKI1_RcsC-like"/>
    <property type="match status" value="1"/>
</dbReference>
<dbReference type="Pfam" id="PF02518">
    <property type="entry name" value="HATPase_c"/>
    <property type="match status" value="1"/>
</dbReference>
<evidence type="ECO:0000256" key="7">
    <source>
        <dbReference type="SAM" id="Coils"/>
    </source>
</evidence>
<keyword evidence="3 6" id="KW-0597">Phosphoprotein</keyword>
<gene>
    <name evidence="10" type="ORF">ACFFUR_04130</name>
</gene>
<evidence type="ECO:0000259" key="9">
    <source>
        <dbReference type="PROSITE" id="PS50110"/>
    </source>
</evidence>
<keyword evidence="5" id="KW-0418">Kinase</keyword>
<dbReference type="InterPro" id="IPR036097">
    <property type="entry name" value="HisK_dim/P_sf"/>
</dbReference>